<feature type="domain" description="Methyltransferase type 12" evidence="1">
    <location>
        <begin position="43"/>
        <end position="137"/>
    </location>
</feature>
<dbReference type="InterPro" id="IPR029063">
    <property type="entry name" value="SAM-dependent_MTases_sf"/>
</dbReference>
<dbReference type="GO" id="GO:0032259">
    <property type="term" value="P:methylation"/>
    <property type="evidence" value="ECO:0007669"/>
    <property type="project" value="UniProtKB-KW"/>
</dbReference>
<dbReference type="CDD" id="cd02440">
    <property type="entry name" value="AdoMet_MTases"/>
    <property type="match status" value="1"/>
</dbReference>
<evidence type="ECO:0000259" key="1">
    <source>
        <dbReference type="Pfam" id="PF08242"/>
    </source>
</evidence>
<dbReference type="EMBL" id="CP080590">
    <property type="protein sequence ID" value="QYO75893.1"/>
    <property type="molecule type" value="Genomic_DNA"/>
</dbReference>
<evidence type="ECO:0000313" key="2">
    <source>
        <dbReference type="EMBL" id="QYO75893.1"/>
    </source>
</evidence>
<keyword evidence="2" id="KW-0808">Transferase</keyword>
<proteinExistence type="predicted"/>
<protein>
    <submittedName>
        <fullName evidence="2">Class I SAM-dependent methyltransferase</fullName>
    </submittedName>
</protein>
<dbReference type="PANTHER" id="PTHR43861">
    <property type="entry name" value="TRANS-ACONITATE 2-METHYLTRANSFERASE-RELATED"/>
    <property type="match status" value="1"/>
</dbReference>
<dbReference type="RefSeq" id="WP_220304388.1">
    <property type="nucleotide sequence ID" value="NZ_CP080590.1"/>
</dbReference>
<organism evidence="2 3">
    <name type="scientific">Devosia salina</name>
    <dbReference type="NCBI Taxonomy" id="2860336"/>
    <lineage>
        <taxon>Bacteria</taxon>
        <taxon>Pseudomonadati</taxon>
        <taxon>Pseudomonadota</taxon>
        <taxon>Alphaproteobacteria</taxon>
        <taxon>Hyphomicrobiales</taxon>
        <taxon>Devosiaceae</taxon>
        <taxon>Devosia</taxon>
    </lineage>
</organism>
<gene>
    <name evidence="2" type="ORF">K1X15_14830</name>
</gene>
<reference evidence="2 3" key="1">
    <citation type="submission" date="2021-08" db="EMBL/GenBank/DDBJ databases">
        <title>Devosia salina sp. nov., isolated from the South China Sea sediment.</title>
        <authorList>
            <person name="Zhou Z."/>
        </authorList>
    </citation>
    <scope>NUCLEOTIDE SEQUENCE [LARGE SCALE GENOMIC DNA]</scope>
    <source>
        <strain evidence="2 3">SCS-3</strain>
    </source>
</reference>
<dbReference type="SUPFAM" id="SSF53335">
    <property type="entry name" value="S-adenosyl-L-methionine-dependent methyltransferases"/>
    <property type="match status" value="1"/>
</dbReference>
<dbReference type="Proteomes" id="UP000825799">
    <property type="component" value="Chromosome"/>
</dbReference>
<dbReference type="GO" id="GO:0008168">
    <property type="term" value="F:methyltransferase activity"/>
    <property type="evidence" value="ECO:0007669"/>
    <property type="project" value="UniProtKB-KW"/>
</dbReference>
<dbReference type="Pfam" id="PF08242">
    <property type="entry name" value="Methyltransf_12"/>
    <property type="match status" value="1"/>
</dbReference>
<keyword evidence="2" id="KW-0489">Methyltransferase</keyword>
<name>A0ABX8WAJ7_9HYPH</name>
<sequence length="220" mass="23738">MPNLSSTNPYAEGAFKQVPGLDGLHSMTELLLAEHVPETGRVLVLGAGGGVELRNLASQHAGWHFDGVDPSESMLEAAQVATGPFGDRVALHRGTIGNAPDGPFDGATSLLVFHFMPLGDRLATLQELHRRLKPGAPLVLAHMSFPQDDLSRDLWMRRHAAFAISNGIDRAQAESGRQAMLERLHLLAPEAEEAMLAEAGFGDISLFYAGFDFRGWVAYA</sequence>
<accession>A0ABX8WAJ7</accession>
<evidence type="ECO:0000313" key="3">
    <source>
        <dbReference type="Proteomes" id="UP000825799"/>
    </source>
</evidence>
<keyword evidence="3" id="KW-1185">Reference proteome</keyword>
<dbReference type="Gene3D" id="3.40.50.150">
    <property type="entry name" value="Vaccinia Virus protein VP39"/>
    <property type="match status" value="1"/>
</dbReference>
<dbReference type="InterPro" id="IPR013217">
    <property type="entry name" value="Methyltransf_12"/>
</dbReference>